<dbReference type="AlphaFoldDB" id="A0A7Y7YEN7"/>
<comment type="caution">
    <text evidence="2">The sequence shown here is derived from an EMBL/GenBank/DDBJ whole genome shotgun (WGS) entry which is preliminary data.</text>
</comment>
<evidence type="ECO:0000313" key="3">
    <source>
        <dbReference type="Proteomes" id="UP000520592"/>
    </source>
</evidence>
<proteinExistence type="predicted"/>
<accession>A0A7Y7YEN7</accession>
<evidence type="ECO:0000256" key="1">
    <source>
        <dbReference type="SAM" id="MobiDB-lite"/>
    </source>
</evidence>
<feature type="region of interest" description="Disordered" evidence="1">
    <location>
        <begin position="298"/>
        <end position="317"/>
    </location>
</feature>
<dbReference type="Proteomes" id="UP000520592">
    <property type="component" value="Unassembled WGS sequence"/>
</dbReference>
<dbReference type="EMBL" id="JACAQD010000024">
    <property type="protein sequence ID" value="NWC34902.1"/>
    <property type="molecule type" value="Genomic_DNA"/>
</dbReference>
<reference evidence="2 3" key="1">
    <citation type="submission" date="2020-04" db="EMBL/GenBank/DDBJ databases">
        <title>Molecular characterization of pseudomonads from Agaricus bisporus reveal novel blotch 2 pathogens in Western Europe.</title>
        <authorList>
            <person name="Taparia T."/>
            <person name="Krijger M."/>
            <person name="Haynes E."/>
            <person name="Elpinstone J.G."/>
            <person name="Noble R."/>
            <person name="Van Der Wolf J."/>
        </authorList>
    </citation>
    <scope>NUCLEOTIDE SEQUENCE [LARGE SCALE GENOMIC DNA]</scope>
    <source>
        <strain evidence="2 3">IPO3737</strain>
    </source>
</reference>
<protein>
    <submittedName>
        <fullName evidence="2">Fumarylacetoacetate hydrolase</fullName>
    </submittedName>
</protein>
<name>A0A7Y7YEN7_9PSED</name>
<evidence type="ECO:0000313" key="2">
    <source>
        <dbReference type="EMBL" id="NWC34902.1"/>
    </source>
</evidence>
<sequence>MGHYLMLLDLCQHEHRGIGLFDFRTGHNARLFPEQGGLYETLQHCSRWHLGWADHLKSLPASTSTRDISLRPPLKPGNNLLAQVSAVSLATPKRNQAWFYKGNGSLLKTDGEALNIPYHALSIASEPGIVCVYMVDPFGKLRFVGFTLGNEVQDPLLGNLDSPDAQQASLRECATAPAMILGEMQCRLSINARIERQDAQISSREYVIELKEWQALRRYTQAFLEQHEQFLQPGMVHYVFHGLERRDNPPPLQHGDWLDLDCPELELGMSNRIVEEELLHLYPLGKRLVDSDLSARAAALQQRPDDQRAPDRSRPYQ</sequence>
<gene>
    <name evidence="2" type="ORF">HX876_21175</name>
</gene>
<organism evidence="2 3">
    <name type="scientific">Pseudomonas gingeri</name>
    <dbReference type="NCBI Taxonomy" id="117681"/>
    <lineage>
        <taxon>Bacteria</taxon>
        <taxon>Pseudomonadati</taxon>
        <taxon>Pseudomonadota</taxon>
        <taxon>Gammaproteobacteria</taxon>
        <taxon>Pseudomonadales</taxon>
        <taxon>Pseudomonadaceae</taxon>
        <taxon>Pseudomonas</taxon>
    </lineage>
</organism>
<dbReference type="RefSeq" id="WP_177058235.1">
    <property type="nucleotide sequence ID" value="NZ_JACAPS010000018.1"/>
</dbReference>
<keyword evidence="2" id="KW-0378">Hydrolase</keyword>
<dbReference type="GO" id="GO:0016787">
    <property type="term" value="F:hydrolase activity"/>
    <property type="evidence" value="ECO:0007669"/>
    <property type="project" value="UniProtKB-KW"/>
</dbReference>
<feature type="compositionally biased region" description="Basic and acidic residues" evidence="1">
    <location>
        <begin position="303"/>
        <end position="317"/>
    </location>
</feature>